<gene>
    <name evidence="1" type="ORF">SAMN04488060_2281</name>
</gene>
<proteinExistence type="predicted"/>
<dbReference type="Proteomes" id="UP000199331">
    <property type="component" value="Unassembled WGS sequence"/>
</dbReference>
<reference evidence="2" key="1">
    <citation type="submission" date="2016-10" db="EMBL/GenBank/DDBJ databases">
        <authorList>
            <person name="Varghese N."/>
            <person name="Submissions S."/>
        </authorList>
    </citation>
    <scope>NUCLEOTIDE SEQUENCE [LARGE SCALE GENOMIC DNA]</scope>
    <source>
        <strain evidence="2">CGMCC 1.7715</strain>
    </source>
</reference>
<evidence type="ECO:0000313" key="1">
    <source>
        <dbReference type="EMBL" id="SFP31283.1"/>
    </source>
</evidence>
<dbReference type="AlphaFoldDB" id="A0A1I5PBD3"/>
<sequence length="217" mass="22984">MRLRAMVHRHHVLGPGRVPALGFLALLATVLLAGCTSQGGAENSLARPLMQGSTAPRAMSPVERLANDLAMADVAFENGDAKALANHLQSVDLAGATPSDANGEAKLNAWRSSIAAAPPAMRGRVLGPAYLSGILAAGSRINTEQVLLGGKAVSIAAGTAPRDTLRLRIVRGDGKIVCEKSPAHARECRFVPTYTQRFRIELYNTGPEDARYHLVFD</sequence>
<accession>A0A1I5PBD3</accession>
<keyword evidence="2" id="KW-1185">Reference proteome</keyword>
<dbReference type="PROSITE" id="PS51257">
    <property type="entry name" value="PROKAR_LIPOPROTEIN"/>
    <property type="match status" value="1"/>
</dbReference>
<evidence type="ECO:0000313" key="2">
    <source>
        <dbReference type="Proteomes" id="UP000199331"/>
    </source>
</evidence>
<organism evidence="1 2">
    <name type="scientific">Qipengyuania nanhaisediminis</name>
    <dbReference type="NCBI Taxonomy" id="604088"/>
    <lineage>
        <taxon>Bacteria</taxon>
        <taxon>Pseudomonadati</taxon>
        <taxon>Pseudomonadota</taxon>
        <taxon>Alphaproteobacteria</taxon>
        <taxon>Sphingomonadales</taxon>
        <taxon>Erythrobacteraceae</taxon>
        <taxon>Qipengyuania</taxon>
    </lineage>
</organism>
<dbReference type="STRING" id="604088.SAMN04488060_2281"/>
<name>A0A1I5PBD3_9SPHN</name>
<dbReference type="EMBL" id="FOWZ01000004">
    <property type="protein sequence ID" value="SFP31283.1"/>
    <property type="molecule type" value="Genomic_DNA"/>
</dbReference>
<protein>
    <submittedName>
        <fullName evidence="1">Uncharacterized protein</fullName>
    </submittedName>
</protein>